<dbReference type="GeneID" id="36333155"/>
<dbReference type="Proteomes" id="UP000194127">
    <property type="component" value="Unassembled WGS sequence"/>
</dbReference>
<proteinExistence type="predicted"/>
<dbReference type="STRING" id="670580.A0A1X6MQR6"/>
<reference evidence="2 3" key="1">
    <citation type="submission" date="2017-04" db="EMBL/GenBank/DDBJ databases">
        <title>Genome Sequence of the Model Brown-Rot Fungus Postia placenta SB12.</title>
        <authorList>
            <consortium name="DOE Joint Genome Institute"/>
            <person name="Gaskell J."/>
            <person name="Kersten P."/>
            <person name="Larrondo L.F."/>
            <person name="Canessa P."/>
            <person name="Martinez D."/>
            <person name="Hibbett D."/>
            <person name="Schmoll M."/>
            <person name="Kubicek C.P."/>
            <person name="Martinez A.T."/>
            <person name="Yadav J."/>
            <person name="Master E."/>
            <person name="Magnuson J.K."/>
            <person name="James T."/>
            <person name="Yaver D."/>
            <person name="Berka R."/>
            <person name="Labutti K."/>
            <person name="Lipzen A."/>
            <person name="Aerts A."/>
            <person name="Barry K."/>
            <person name="Henrissat B."/>
            <person name="Blanchette R."/>
            <person name="Grigoriev I."/>
            <person name="Cullen D."/>
        </authorList>
    </citation>
    <scope>NUCLEOTIDE SEQUENCE [LARGE SCALE GENOMIC DNA]</scope>
    <source>
        <strain evidence="2 3">MAD-698-R-SB12</strain>
    </source>
</reference>
<evidence type="ECO:0000313" key="3">
    <source>
        <dbReference type="Proteomes" id="UP000194127"/>
    </source>
</evidence>
<dbReference type="EMBL" id="KZ110603">
    <property type="protein sequence ID" value="OSX58715.1"/>
    <property type="molecule type" value="Genomic_DNA"/>
</dbReference>
<sequence>MSAMISLAARAAVKRAAVVPKPSTSACAPRFYSSAHGNDPEVLETEKHRNLSNSQHKTSTTIPDAPGWNEYLSSNSEAAVKADRSDATYDDMQASTVKHIKERHHPSSSPDANPNDQATNTSRMSEGDVVEAVYEREEVSGPLKGAGPRAPSEREAKSK</sequence>
<evidence type="ECO:0000313" key="2">
    <source>
        <dbReference type="EMBL" id="OSX58715.1"/>
    </source>
</evidence>
<feature type="compositionally biased region" description="Polar residues" evidence="1">
    <location>
        <begin position="51"/>
        <end position="62"/>
    </location>
</feature>
<feature type="region of interest" description="Disordered" evidence="1">
    <location>
        <begin position="22"/>
        <end position="70"/>
    </location>
</feature>
<dbReference type="OrthoDB" id="529205at2759"/>
<feature type="compositionally biased region" description="Polar residues" evidence="1">
    <location>
        <begin position="107"/>
        <end position="124"/>
    </location>
</feature>
<protein>
    <submittedName>
        <fullName evidence="2">Uncharacterized protein</fullName>
    </submittedName>
</protein>
<organism evidence="2 3">
    <name type="scientific">Postia placenta MAD-698-R-SB12</name>
    <dbReference type="NCBI Taxonomy" id="670580"/>
    <lineage>
        <taxon>Eukaryota</taxon>
        <taxon>Fungi</taxon>
        <taxon>Dikarya</taxon>
        <taxon>Basidiomycota</taxon>
        <taxon>Agaricomycotina</taxon>
        <taxon>Agaricomycetes</taxon>
        <taxon>Polyporales</taxon>
        <taxon>Adustoporiaceae</taxon>
        <taxon>Rhodonia</taxon>
    </lineage>
</organism>
<feature type="region of interest" description="Disordered" evidence="1">
    <location>
        <begin position="82"/>
        <end position="159"/>
    </location>
</feature>
<gene>
    <name evidence="2" type="ORF">POSPLADRAFT_1172943</name>
</gene>
<evidence type="ECO:0000256" key="1">
    <source>
        <dbReference type="SAM" id="MobiDB-lite"/>
    </source>
</evidence>
<keyword evidence="3" id="KW-1185">Reference proteome</keyword>
<dbReference type="AlphaFoldDB" id="A0A1X6MQR6"/>
<name>A0A1X6MQR6_9APHY</name>
<accession>A0A1X6MQR6</accession>
<dbReference type="RefSeq" id="XP_024335509.1">
    <property type="nucleotide sequence ID" value="XM_024488206.1"/>
</dbReference>